<gene>
    <name evidence="10" type="ORF">C4F51_04295</name>
</gene>
<evidence type="ECO:0000256" key="8">
    <source>
        <dbReference type="SAM" id="SignalP"/>
    </source>
</evidence>
<dbReference type="GO" id="GO:0005975">
    <property type="term" value="P:carbohydrate metabolic process"/>
    <property type="evidence" value="ECO:0007669"/>
    <property type="project" value="InterPro"/>
</dbReference>
<evidence type="ECO:0000313" key="11">
    <source>
        <dbReference type="Proteomes" id="UP000652567"/>
    </source>
</evidence>
<evidence type="ECO:0000259" key="9">
    <source>
        <dbReference type="PROSITE" id="PS51910"/>
    </source>
</evidence>
<dbReference type="PROSITE" id="PS01095">
    <property type="entry name" value="GH18_1"/>
    <property type="match status" value="1"/>
</dbReference>
<dbReference type="GO" id="GO:0005576">
    <property type="term" value="C:extracellular region"/>
    <property type="evidence" value="ECO:0007669"/>
    <property type="project" value="InterPro"/>
</dbReference>
<dbReference type="InterPro" id="IPR003610">
    <property type="entry name" value="CBM5/12"/>
</dbReference>
<dbReference type="SMART" id="SM00495">
    <property type="entry name" value="ChtBD3"/>
    <property type="match status" value="2"/>
</dbReference>
<dbReference type="GO" id="GO:0008061">
    <property type="term" value="F:chitin binding"/>
    <property type="evidence" value="ECO:0007669"/>
    <property type="project" value="InterPro"/>
</dbReference>
<dbReference type="CDD" id="cd12215">
    <property type="entry name" value="ChiC_BD"/>
    <property type="match status" value="1"/>
</dbReference>
<sequence length="519" mass="54560">MKIVIIKWISTLLLGIGISHTAYAVNCNNLPTWSGNQTYTTGNQVKHLGYGYTANYWTQGNDPASFSGNWQHWTNNGACDGGVTSSAASSASSTSAASSVQSSLVSSGNCPAYAAGSSYNAGTVVSNAGGNYTCTVPGWCSSPAAWAYAPGTGAHWTEAWSAGGSCGGTPGSSSASSVSSTPPVSSSSSSAASGNFELVGYWENWHWPILAPADVPNYTVLNISFPRINNDGSLTLTNADFTQNNPTAAQVAAAKAQGKKVLLSIGGATTPLVLATQAHEDNFVNSFMAIKNSLGLDGIDIDTEKGLYTAPNAQINETNPQYSADHLVRAIKRLKAHYGTSFLVTMAPETAHTIGAQLPGNWLGQYNWGVYLPLMNALRNEISWVQMQYYNSGSMPGRNGNFYNAATQDGLVAWTEALIEGFPIASTGVQYQGLPANKVVIGLPASNAPSAAGSGYTDPTVVKAAVRCLRTGNCGSGYKPAKTYPDLRGLMSWSVQEDRLVNYYFSNSVKACAVNNQCQ</sequence>
<dbReference type="GO" id="GO:0030246">
    <property type="term" value="F:carbohydrate binding"/>
    <property type="evidence" value="ECO:0007669"/>
    <property type="project" value="InterPro"/>
</dbReference>
<dbReference type="InterPro" id="IPR011583">
    <property type="entry name" value="Chitinase_II/V-like_cat"/>
</dbReference>
<dbReference type="InterPro" id="IPR017853">
    <property type="entry name" value="GH"/>
</dbReference>
<dbReference type="PANTHER" id="PTHR45708:SF49">
    <property type="entry name" value="ENDOCHITINASE"/>
    <property type="match status" value="1"/>
</dbReference>
<dbReference type="AlphaFoldDB" id="A0A928V242"/>
<dbReference type="Pfam" id="PF00704">
    <property type="entry name" value="Glyco_hydro_18"/>
    <property type="match status" value="1"/>
</dbReference>
<organism evidence="10 11">
    <name type="scientific">Cellvibrio polysaccharolyticus</name>
    <dbReference type="NCBI Taxonomy" id="2082724"/>
    <lineage>
        <taxon>Bacteria</taxon>
        <taxon>Pseudomonadati</taxon>
        <taxon>Pseudomonadota</taxon>
        <taxon>Gammaproteobacteria</taxon>
        <taxon>Cellvibrionales</taxon>
        <taxon>Cellvibrionaceae</taxon>
        <taxon>Cellvibrio</taxon>
    </lineage>
</organism>
<dbReference type="SUPFAM" id="SSF51055">
    <property type="entry name" value="Carbohydrate binding domain"/>
    <property type="match status" value="1"/>
</dbReference>
<evidence type="ECO:0000256" key="3">
    <source>
        <dbReference type="ARBA" id="ARBA00023277"/>
    </source>
</evidence>
<dbReference type="InterPro" id="IPR036573">
    <property type="entry name" value="CBM_sf_5/12"/>
</dbReference>
<dbReference type="Gene3D" id="2.10.10.20">
    <property type="entry name" value="Carbohydrate-binding module superfamily 5/12"/>
    <property type="match status" value="1"/>
</dbReference>
<evidence type="ECO:0000256" key="2">
    <source>
        <dbReference type="ARBA" id="ARBA00022801"/>
    </source>
</evidence>
<dbReference type="InterPro" id="IPR001579">
    <property type="entry name" value="Glyco_hydro_18_chit_AS"/>
</dbReference>
<dbReference type="RefSeq" id="WP_193907451.1">
    <property type="nucleotide sequence ID" value="NZ_PRDL01000001.1"/>
</dbReference>
<dbReference type="EC" id="3.2.1.14" evidence="1"/>
<evidence type="ECO:0000256" key="7">
    <source>
        <dbReference type="SAM" id="MobiDB-lite"/>
    </source>
</evidence>
<keyword evidence="8" id="KW-0732">Signal</keyword>
<comment type="caution">
    <text evidence="10">The sequence shown here is derived from an EMBL/GenBank/DDBJ whole genome shotgun (WGS) entry which is preliminary data.</text>
</comment>
<dbReference type="SUPFAM" id="SSF51445">
    <property type="entry name" value="(Trans)glycosidases"/>
    <property type="match status" value="1"/>
</dbReference>
<comment type="similarity">
    <text evidence="6">Belongs to the glycosyl hydrolase 18 family.</text>
</comment>
<dbReference type="GO" id="GO:0008843">
    <property type="term" value="F:endochitinase activity"/>
    <property type="evidence" value="ECO:0007669"/>
    <property type="project" value="UniProtKB-EC"/>
</dbReference>
<dbReference type="Proteomes" id="UP000652567">
    <property type="component" value="Unassembled WGS sequence"/>
</dbReference>
<dbReference type="Gene3D" id="3.20.20.80">
    <property type="entry name" value="Glycosidases"/>
    <property type="match status" value="1"/>
</dbReference>
<dbReference type="InterPro" id="IPR050542">
    <property type="entry name" value="Glycosyl_Hydrlase18_Chitinase"/>
</dbReference>
<name>A0A928V242_9GAMM</name>
<evidence type="ECO:0000313" key="10">
    <source>
        <dbReference type="EMBL" id="MBE8716403.1"/>
    </source>
</evidence>
<evidence type="ECO:0000256" key="6">
    <source>
        <dbReference type="RuleBase" id="RU004453"/>
    </source>
</evidence>
<feature type="region of interest" description="Disordered" evidence="7">
    <location>
        <begin position="171"/>
        <end position="190"/>
    </location>
</feature>
<feature type="chain" id="PRO_5037404567" description="chitinase" evidence="8">
    <location>
        <begin position="25"/>
        <end position="519"/>
    </location>
</feature>
<keyword evidence="2 5" id="KW-0378">Hydrolase</keyword>
<dbReference type="InterPro" id="IPR001223">
    <property type="entry name" value="Glyco_hydro18_cat"/>
</dbReference>
<evidence type="ECO:0000256" key="4">
    <source>
        <dbReference type="ARBA" id="ARBA00023295"/>
    </source>
</evidence>
<evidence type="ECO:0000256" key="1">
    <source>
        <dbReference type="ARBA" id="ARBA00012729"/>
    </source>
</evidence>
<protein>
    <recommendedName>
        <fullName evidence="1">chitinase</fullName>
        <ecNumber evidence="1">3.2.1.14</ecNumber>
    </recommendedName>
</protein>
<reference evidence="10" key="1">
    <citation type="submission" date="2018-07" db="EMBL/GenBank/DDBJ databases">
        <title>Genome assembly of strain Ka43.</title>
        <authorList>
            <person name="Kukolya J."/>
            <person name="Nagy I."/>
            <person name="Horvath B."/>
            <person name="Toth A."/>
        </authorList>
    </citation>
    <scope>NUCLEOTIDE SEQUENCE</scope>
    <source>
        <strain evidence="10">KB43</strain>
    </source>
</reference>
<dbReference type="SMART" id="SM00636">
    <property type="entry name" value="Glyco_18"/>
    <property type="match status" value="1"/>
</dbReference>
<dbReference type="PANTHER" id="PTHR45708">
    <property type="entry name" value="ENDOCHITINASE"/>
    <property type="match status" value="1"/>
</dbReference>
<accession>A0A928V242</accession>
<keyword evidence="3" id="KW-0119">Carbohydrate metabolism</keyword>
<dbReference type="PROSITE" id="PS51910">
    <property type="entry name" value="GH18_2"/>
    <property type="match status" value="1"/>
</dbReference>
<evidence type="ECO:0000256" key="5">
    <source>
        <dbReference type="RuleBase" id="RU000489"/>
    </source>
</evidence>
<proteinExistence type="inferred from homology"/>
<feature type="signal peptide" evidence="8">
    <location>
        <begin position="1"/>
        <end position="24"/>
    </location>
</feature>
<dbReference type="EMBL" id="PRDL01000001">
    <property type="protein sequence ID" value="MBE8716403.1"/>
    <property type="molecule type" value="Genomic_DNA"/>
</dbReference>
<feature type="domain" description="GH18" evidence="9">
    <location>
        <begin position="196"/>
        <end position="519"/>
    </location>
</feature>
<keyword evidence="4 5" id="KW-0326">Glycosidase</keyword>
<keyword evidence="11" id="KW-1185">Reference proteome</keyword>